<keyword evidence="4" id="KW-1185">Reference proteome</keyword>
<dbReference type="EMBL" id="UPPP01000083">
    <property type="protein sequence ID" value="VBB07969.1"/>
    <property type="molecule type" value="Genomic_DNA"/>
</dbReference>
<dbReference type="InterPro" id="IPR052549">
    <property type="entry name" value="SpmB"/>
</dbReference>
<feature type="transmembrane region" description="Helical" evidence="1">
    <location>
        <begin position="47"/>
        <end position="64"/>
    </location>
</feature>
<proteinExistence type="predicted"/>
<dbReference type="GO" id="GO:0005886">
    <property type="term" value="C:plasma membrane"/>
    <property type="evidence" value="ECO:0007669"/>
    <property type="project" value="TreeGrafter"/>
</dbReference>
<evidence type="ECO:0000313" key="4">
    <source>
        <dbReference type="Proteomes" id="UP000277811"/>
    </source>
</evidence>
<keyword evidence="1" id="KW-0472">Membrane</keyword>
<gene>
    <name evidence="3" type="ORF">LUCI_3234</name>
</gene>
<accession>A0A498R9Y8</accession>
<dbReference type="PANTHER" id="PTHR35793">
    <property type="entry name" value="INNER MEMBRANE PROTEIN YJIG"/>
    <property type="match status" value="1"/>
</dbReference>
<evidence type="ECO:0000259" key="2">
    <source>
        <dbReference type="Pfam" id="PF07670"/>
    </source>
</evidence>
<protein>
    <submittedName>
        <fullName evidence="3">Nucleoside recognition</fullName>
    </submittedName>
</protein>
<reference evidence="3 4" key="1">
    <citation type="submission" date="2018-06" db="EMBL/GenBank/DDBJ databases">
        <authorList>
            <person name="Strepis N."/>
        </authorList>
    </citation>
    <scope>NUCLEOTIDE SEQUENCE [LARGE SCALE GENOMIC DNA]</scope>
    <source>
        <strain evidence="3">LUCI</strain>
    </source>
</reference>
<keyword evidence="1" id="KW-1133">Transmembrane helix</keyword>
<feature type="domain" description="Nucleoside transporter/FeoB GTPase Gate" evidence="2">
    <location>
        <begin position="47"/>
        <end position="148"/>
    </location>
</feature>
<feature type="transmembrane region" description="Helical" evidence="1">
    <location>
        <begin position="124"/>
        <end position="147"/>
    </location>
</feature>
<name>A0A498R9Y8_9FIRM</name>
<keyword evidence="1" id="KW-0812">Transmembrane</keyword>
<organism evidence="3 4">
    <name type="scientific">Lucifera butyrica</name>
    <dbReference type="NCBI Taxonomy" id="1351585"/>
    <lineage>
        <taxon>Bacteria</taxon>
        <taxon>Bacillati</taxon>
        <taxon>Bacillota</taxon>
        <taxon>Negativicutes</taxon>
        <taxon>Veillonellales</taxon>
        <taxon>Veillonellaceae</taxon>
        <taxon>Lucifera</taxon>
    </lineage>
</organism>
<dbReference type="Proteomes" id="UP000277811">
    <property type="component" value="Unassembled WGS sequence"/>
</dbReference>
<dbReference type="AlphaFoldDB" id="A0A498R9Y8"/>
<dbReference type="InterPro" id="IPR011642">
    <property type="entry name" value="Gate_dom"/>
</dbReference>
<dbReference type="PANTHER" id="PTHR35793:SF2">
    <property type="entry name" value="INNER MEMBRANE PROTEIN YJIG"/>
    <property type="match status" value="1"/>
</dbReference>
<evidence type="ECO:0000256" key="1">
    <source>
        <dbReference type="SAM" id="Phobius"/>
    </source>
</evidence>
<dbReference type="Pfam" id="PF07670">
    <property type="entry name" value="Gate"/>
    <property type="match status" value="1"/>
</dbReference>
<dbReference type="OrthoDB" id="9805623at2"/>
<evidence type="ECO:0000313" key="3">
    <source>
        <dbReference type="EMBL" id="VBB07969.1"/>
    </source>
</evidence>
<sequence>MFADFCKQLSAWAIPVLLLIIPSVGFLNKVNVYEKFVEGAAEGFQTAIRILPFLVAMMVAVNIFRASGAMDVFIAALKPVLQSVGVPPDLIPLAIIRPLSGTGALGLTTEILNRYGADSLTGRIASTLMGSTDTTFYILTVYFGAVGIRNPRYSVLVGLIGDLVGFVSSVYICRRLFLN</sequence>
<feature type="transmembrane region" description="Helical" evidence="1">
    <location>
        <begin position="9"/>
        <end position="27"/>
    </location>
</feature>
<feature type="transmembrane region" description="Helical" evidence="1">
    <location>
        <begin position="153"/>
        <end position="173"/>
    </location>
</feature>
<dbReference type="RefSeq" id="WP_122628889.1">
    <property type="nucleotide sequence ID" value="NZ_UPPP01000083.1"/>
</dbReference>